<dbReference type="InterPro" id="IPR045321">
    <property type="entry name" value="Cts1-like"/>
</dbReference>
<comment type="caution">
    <text evidence="14">The sequence shown here is derived from an EMBL/GenBank/DDBJ whole genome shotgun (WGS) entry which is preliminary data.</text>
</comment>
<evidence type="ECO:0000256" key="12">
    <source>
        <dbReference type="SAM" id="SignalP"/>
    </source>
</evidence>
<feature type="domain" description="GH18" evidence="13">
    <location>
        <begin position="36"/>
        <end position="326"/>
    </location>
</feature>
<dbReference type="Pfam" id="PF00704">
    <property type="entry name" value="Glyco_hydro_18"/>
    <property type="match status" value="1"/>
</dbReference>
<evidence type="ECO:0000256" key="11">
    <source>
        <dbReference type="SAM" id="MobiDB-lite"/>
    </source>
</evidence>
<dbReference type="InterPro" id="IPR001579">
    <property type="entry name" value="Glyco_hydro_18_chit_AS"/>
</dbReference>
<dbReference type="InterPro" id="IPR017853">
    <property type="entry name" value="GH"/>
</dbReference>
<sequence length="392" mass="42221">MMAPLVAVLWSSLLALLLHASYLGGVVSAFSDDRSDNLAAYWGQDSGGHQQRLSFYCDDDTIDVFPLAFLYIFRGTGGLPVIDFSNICGIGSGRTFAGTDLTDCSFLASDIRDCQAKGKIVTLSLGGATSQVGFSSDAQAEQFGQLLWDMFLGGNGNIRPLGNVALDGVDLDIEKGTSAHYAAMVNKIRSLAKGASKRYYITAAPQCPFPDVYIGGALNSAFFDAVYVQFYNNYCETSVPSEFNFDTWDRWARTQSPNRHIKVYMGAPGSPKAAGNGYVDALTLSRTVKDAKARYSSFGGVMLWDADAAYTNNRYDRAIKNALTGGTQPPGRPGSSSSTKQADPAGATASSLPDITLPTLPPDFKDPRMTARVKRPSFTLDILKTRPHGRPD</sequence>
<evidence type="ECO:0000313" key="15">
    <source>
        <dbReference type="Proteomes" id="UP001063166"/>
    </source>
</evidence>
<keyword evidence="4 9" id="KW-0378">Hydrolase</keyword>
<evidence type="ECO:0000256" key="2">
    <source>
        <dbReference type="ARBA" id="ARBA00012729"/>
    </source>
</evidence>
<keyword evidence="7 9" id="KW-0326">Glycosidase</keyword>
<evidence type="ECO:0000256" key="1">
    <source>
        <dbReference type="ARBA" id="ARBA00000822"/>
    </source>
</evidence>
<evidence type="ECO:0000256" key="5">
    <source>
        <dbReference type="ARBA" id="ARBA00023024"/>
    </source>
</evidence>
<comment type="catalytic activity">
    <reaction evidence="1">
        <text>Random endo-hydrolysis of N-acetyl-beta-D-glucosaminide (1-&gt;4)-beta-linkages in chitin and chitodextrins.</text>
        <dbReference type="EC" id="3.2.1.14"/>
    </reaction>
</comment>
<evidence type="ECO:0000259" key="13">
    <source>
        <dbReference type="PROSITE" id="PS51910"/>
    </source>
</evidence>
<dbReference type="EMBL" id="BRPK01000003">
    <property type="protein sequence ID" value="GLB36432.1"/>
    <property type="molecule type" value="Genomic_DNA"/>
</dbReference>
<dbReference type="GO" id="GO:0000272">
    <property type="term" value="P:polysaccharide catabolic process"/>
    <property type="evidence" value="ECO:0007669"/>
    <property type="project" value="UniProtKB-KW"/>
</dbReference>
<name>A0A9P3UKI4_LYOSH</name>
<evidence type="ECO:0000256" key="6">
    <source>
        <dbReference type="ARBA" id="ARBA00023277"/>
    </source>
</evidence>
<evidence type="ECO:0000256" key="4">
    <source>
        <dbReference type="ARBA" id="ARBA00022801"/>
    </source>
</evidence>
<evidence type="ECO:0000256" key="3">
    <source>
        <dbReference type="ARBA" id="ARBA00022669"/>
    </source>
</evidence>
<accession>A0A9P3UKI4</accession>
<comment type="similarity">
    <text evidence="10">Belongs to the glycosyl hydrolase 18 family.</text>
</comment>
<protein>
    <recommendedName>
        <fullName evidence="2">chitinase</fullName>
        <ecNumber evidence="2">3.2.1.14</ecNumber>
    </recommendedName>
</protein>
<dbReference type="GO" id="GO:0008843">
    <property type="term" value="F:endochitinase activity"/>
    <property type="evidence" value="ECO:0007669"/>
    <property type="project" value="UniProtKB-EC"/>
</dbReference>
<dbReference type="OrthoDB" id="6020543at2759"/>
<feature type="chain" id="PRO_5040332005" description="chitinase" evidence="12">
    <location>
        <begin position="29"/>
        <end position="392"/>
    </location>
</feature>
<dbReference type="PANTHER" id="PTHR45708:SF49">
    <property type="entry name" value="ENDOCHITINASE"/>
    <property type="match status" value="1"/>
</dbReference>
<keyword evidence="12" id="KW-0732">Signal</keyword>
<dbReference type="InterPro" id="IPR001223">
    <property type="entry name" value="Glyco_hydro18_cat"/>
</dbReference>
<evidence type="ECO:0000313" key="14">
    <source>
        <dbReference type="EMBL" id="GLB36432.1"/>
    </source>
</evidence>
<organism evidence="14 15">
    <name type="scientific">Lyophyllum shimeji</name>
    <name type="common">Hon-shimeji</name>
    <name type="synonym">Tricholoma shimeji</name>
    <dbReference type="NCBI Taxonomy" id="47721"/>
    <lineage>
        <taxon>Eukaryota</taxon>
        <taxon>Fungi</taxon>
        <taxon>Dikarya</taxon>
        <taxon>Basidiomycota</taxon>
        <taxon>Agaricomycotina</taxon>
        <taxon>Agaricomycetes</taxon>
        <taxon>Agaricomycetidae</taxon>
        <taxon>Agaricales</taxon>
        <taxon>Tricholomatineae</taxon>
        <taxon>Lyophyllaceae</taxon>
        <taxon>Lyophyllum</taxon>
    </lineage>
</organism>
<feature type="signal peptide" evidence="12">
    <location>
        <begin position="1"/>
        <end position="28"/>
    </location>
</feature>
<evidence type="ECO:0000256" key="9">
    <source>
        <dbReference type="RuleBase" id="RU000489"/>
    </source>
</evidence>
<proteinExistence type="inferred from homology"/>
<dbReference type="EC" id="3.2.1.14" evidence="2"/>
<dbReference type="Gene3D" id="3.20.20.80">
    <property type="entry name" value="Glycosidases"/>
    <property type="match status" value="1"/>
</dbReference>
<dbReference type="PROSITE" id="PS51910">
    <property type="entry name" value="GH18_2"/>
    <property type="match status" value="1"/>
</dbReference>
<dbReference type="InterPro" id="IPR050542">
    <property type="entry name" value="Glycosyl_Hydrlase18_Chitinase"/>
</dbReference>
<dbReference type="GO" id="GO:0006032">
    <property type="term" value="P:chitin catabolic process"/>
    <property type="evidence" value="ECO:0007669"/>
    <property type="project" value="UniProtKB-KW"/>
</dbReference>
<dbReference type="PROSITE" id="PS01095">
    <property type="entry name" value="GH18_1"/>
    <property type="match status" value="1"/>
</dbReference>
<keyword evidence="8" id="KW-0624">Polysaccharide degradation</keyword>
<feature type="region of interest" description="Disordered" evidence="11">
    <location>
        <begin position="322"/>
        <end position="392"/>
    </location>
</feature>
<dbReference type="CDD" id="cd02877">
    <property type="entry name" value="GH18_hevamine_XipI_class_III"/>
    <property type="match status" value="1"/>
</dbReference>
<keyword evidence="6" id="KW-0119">Carbohydrate metabolism</keyword>
<dbReference type="AlphaFoldDB" id="A0A9P3UKI4"/>
<dbReference type="SUPFAM" id="SSF51445">
    <property type="entry name" value="(Trans)glycosidases"/>
    <property type="match status" value="1"/>
</dbReference>
<gene>
    <name evidence="14" type="primary">CHT2</name>
    <name evidence="14" type="ORF">LshimejAT787_0307200</name>
</gene>
<evidence type="ECO:0000256" key="10">
    <source>
        <dbReference type="RuleBase" id="RU004453"/>
    </source>
</evidence>
<evidence type="ECO:0000256" key="7">
    <source>
        <dbReference type="ARBA" id="ARBA00023295"/>
    </source>
</evidence>
<dbReference type="GO" id="GO:0005576">
    <property type="term" value="C:extracellular region"/>
    <property type="evidence" value="ECO:0007669"/>
    <property type="project" value="TreeGrafter"/>
</dbReference>
<dbReference type="GO" id="GO:0008061">
    <property type="term" value="F:chitin binding"/>
    <property type="evidence" value="ECO:0007669"/>
    <property type="project" value="UniProtKB-KW"/>
</dbReference>
<keyword evidence="5" id="KW-0146">Chitin degradation</keyword>
<keyword evidence="3" id="KW-0147">Chitin-binding</keyword>
<reference evidence="14" key="1">
    <citation type="submission" date="2022-07" db="EMBL/GenBank/DDBJ databases">
        <title>The genome of Lyophyllum shimeji provides insight into the initial evolution of ectomycorrhizal fungal genome.</title>
        <authorList>
            <person name="Kobayashi Y."/>
            <person name="Shibata T."/>
            <person name="Hirakawa H."/>
            <person name="Shigenobu S."/>
            <person name="Nishiyama T."/>
            <person name="Yamada A."/>
            <person name="Hasebe M."/>
            <person name="Kawaguchi M."/>
        </authorList>
    </citation>
    <scope>NUCLEOTIDE SEQUENCE</scope>
    <source>
        <strain evidence="14">AT787</strain>
    </source>
</reference>
<dbReference type="PANTHER" id="PTHR45708">
    <property type="entry name" value="ENDOCHITINASE"/>
    <property type="match status" value="1"/>
</dbReference>
<keyword evidence="15" id="KW-1185">Reference proteome</keyword>
<evidence type="ECO:0000256" key="8">
    <source>
        <dbReference type="ARBA" id="ARBA00023326"/>
    </source>
</evidence>
<dbReference type="Proteomes" id="UP001063166">
    <property type="component" value="Unassembled WGS sequence"/>
</dbReference>